<dbReference type="InterPro" id="IPR043714">
    <property type="entry name" value="DUF5655"/>
</dbReference>
<dbReference type="Proteomes" id="UP000297654">
    <property type="component" value="Unassembled WGS sequence"/>
</dbReference>
<dbReference type="OrthoDB" id="4942476at2"/>
<dbReference type="RefSeq" id="WP_092112769.1">
    <property type="nucleotide sequence ID" value="NZ_FOCN01000035.1"/>
</dbReference>
<evidence type="ECO:0000313" key="3">
    <source>
        <dbReference type="Proteomes" id="UP000297654"/>
    </source>
</evidence>
<organism evidence="2 3">
    <name type="scientific">Cryobacterium luteum</name>
    <dbReference type="NCBI Taxonomy" id="1424661"/>
    <lineage>
        <taxon>Bacteria</taxon>
        <taxon>Bacillati</taxon>
        <taxon>Actinomycetota</taxon>
        <taxon>Actinomycetes</taxon>
        <taxon>Micrococcales</taxon>
        <taxon>Microbacteriaceae</taxon>
        <taxon>Cryobacterium</taxon>
    </lineage>
</organism>
<evidence type="ECO:0000313" key="2">
    <source>
        <dbReference type="EMBL" id="TFB92240.1"/>
    </source>
</evidence>
<dbReference type="EMBL" id="SOFF01000017">
    <property type="protein sequence ID" value="TFB92240.1"/>
    <property type="molecule type" value="Genomic_DNA"/>
</dbReference>
<dbReference type="Pfam" id="PF18899">
    <property type="entry name" value="DUF5655"/>
    <property type="match status" value="1"/>
</dbReference>
<comment type="caution">
    <text evidence="2">The sequence shown here is derived from an EMBL/GenBank/DDBJ whole genome shotgun (WGS) entry which is preliminary data.</text>
</comment>
<proteinExistence type="predicted"/>
<keyword evidence="3" id="KW-1185">Reference proteome</keyword>
<evidence type="ECO:0000259" key="1">
    <source>
        <dbReference type="Pfam" id="PF18899"/>
    </source>
</evidence>
<reference evidence="2 3" key="1">
    <citation type="submission" date="2019-03" db="EMBL/GenBank/DDBJ databases">
        <title>Genomics of glacier-inhabiting Cryobacterium strains.</title>
        <authorList>
            <person name="Liu Q."/>
            <person name="Xin Y.-H."/>
        </authorList>
    </citation>
    <scope>NUCLEOTIDE SEQUENCE [LARGE SCALE GENOMIC DNA]</scope>
    <source>
        <strain evidence="2 3">Hh15</strain>
    </source>
</reference>
<gene>
    <name evidence="2" type="ORF">E3O10_05075</name>
</gene>
<accession>A0A1H8M147</accession>
<dbReference type="AlphaFoldDB" id="A0A1H8M147"/>
<sequence length="125" mass="14049">MAASNWDELTGGLADDDLVKITVFRDFCRGLPDVDERIQTSQVAYARVRVFTSGYIKSHYLELGVELLREVTDPKPRTTFATSKRVTMHRYSLRHLEQFDDAIRALIREASETVGPGTRTGGTAD</sequence>
<feature type="domain" description="DUF5655" evidence="1">
    <location>
        <begin position="30"/>
        <end position="113"/>
    </location>
</feature>
<protein>
    <recommendedName>
        <fullName evidence="1">DUF5655 domain-containing protein</fullName>
    </recommendedName>
</protein>
<name>A0A1H8M147_9MICO</name>